<dbReference type="InterPro" id="IPR002514">
    <property type="entry name" value="Transposase_8"/>
</dbReference>
<dbReference type="SUPFAM" id="SSF46689">
    <property type="entry name" value="Homeodomain-like"/>
    <property type="match status" value="1"/>
</dbReference>
<feature type="non-terminal residue" evidence="2">
    <location>
        <position position="117"/>
    </location>
</feature>
<proteinExistence type="predicted"/>
<keyword evidence="3" id="KW-1185">Reference proteome</keyword>
<dbReference type="GO" id="GO:0006313">
    <property type="term" value="P:DNA transposition"/>
    <property type="evidence" value="ECO:0007669"/>
    <property type="project" value="InterPro"/>
</dbReference>
<evidence type="ECO:0000256" key="1">
    <source>
        <dbReference type="SAM" id="Coils"/>
    </source>
</evidence>
<dbReference type="GO" id="GO:0003677">
    <property type="term" value="F:DNA binding"/>
    <property type="evidence" value="ECO:0007669"/>
    <property type="project" value="InterPro"/>
</dbReference>
<dbReference type="AlphaFoldDB" id="A0A7W6PRG1"/>
<organism evidence="2 3">
    <name type="scientific">Rhizobium rhizoryzae</name>
    <dbReference type="NCBI Taxonomy" id="451876"/>
    <lineage>
        <taxon>Bacteria</taxon>
        <taxon>Pseudomonadati</taxon>
        <taxon>Pseudomonadota</taxon>
        <taxon>Alphaproteobacteria</taxon>
        <taxon>Hyphomicrobiales</taxon>
        <taxon>Rhizobiaceae</taxon>
        <taxon>Rhizobium/Agrobacterium group</taxon>
        <taxon>Rhizobium</taxon>
    </lineage>
</organism>
<dbReference type="EMBL" id="JACIEC010000005">
    <property type="protein sequence ID" value="MBB4145165.1"/>
    <property type="molecule type" value="Genomic_DNA"/>
</dbReference>
<dbReference type="RefSeq" id="WP_246719095.1">
    <property type="nucleotide sequence ID" value="NZ_JACIEC010000005.1"/>
</dbReference>
<keyword evidence="1" id="KW-0175">Coiled coil</keyword>
<reference evidence="2 3" key="1">
    <citation type="submission" date="2020-08" db="EMBL/GenBank/DDBJ databases">
        <title>Genomic Encyclopedia of Type Strains, Phase IV (KMG-IV): sequencing the most valuable type-strain genomes for metagenomic binning, comparative biology and taxonomic classification.</title>
        <authorList>
            <person name="Goeker M."/>
        </authorList>
    </citation>
    <scope>NUCLEOTIDE SEQUENCE [LARGE SCALE GENOMIC DNA]</scope>
    <source>
        <strain evidence="2 3">DSM 29514</strain>
    </source>
</reference>
<name>A0A7W6PRG1_9HYPH</name>
<dbReference type="PANTHER" id="PTHR33609">
    <property type="entry name" value="LOW CALCIUM RESPONSE LOCUS PROTEIN S"/>
    <property type="match status" value="1"/>
</dbReference>
<comment type="caution">
    <text evidence="2">The sequence shown here is derived from an EMBL/GenBank/DDBJ whole genome shotgun (WGS) entry which is preliminary data.</text>
</comment>
<gene>
    <name evidence="2" type="ORF">GGQ72_003727</name>
</gene>
<evidence type="ECO:0000313" key="2">
    <source>
        <dbReference type="EMBL" id="MBB4145165.1"/>
    </source>
</evidence>
<protein>
    <submittedName>
        <fullName evidence="2">Putative transposase</fullName>
    </submittedName>
</protein>
<dbReference type="Proteomes" id="UP000519897">
    <property type="component" value="Unassembled WGS sequence"/>
</dbReference>
<dbReference type="Pfam" id="PF01527">
    <property type="entry name" value="HTH_Tnp_1"/>
    <property type="match status" value="1"/>
</dbReference>
<dbReference type="InterPro" id="IPR052546">
    <property type="entry name" value="Transposase_8_domain"/>
</dbReference>
<dbReference type="PANTHER" id="PTHR33609:SF1">
    <property type="entry name" value="TRANSPOSASE"/>
    <property type="match status" value="1"/>
</dbReference>
<dbReference type="InterPro" id="IPR009057">
    <property type="entry name" value="Homeodomain-like_sf"/>
</dbReference>
<accession>A0A7W6PRG1</accession>
<sequence length="117" mass="13154">MKASKFSDAQKAFILKQGDDGVPVAEICRKAGISQATYFNWRKKYAGLLPDEMRRLKALEDENSRLKKIVAALTLDREMLQDVIRRNVWSALSLQGSLAADECSLRKCIRPLASGLR</sequence>
<evidence type="ECO:0000313" key="3">
    <source>
        <dbReference type="Proteomes" id="UP000519897"/>
    </source>
</evidence>
<dbReference type="GO" id="GO:0004803">
    <property type="term" value="F:transposase activity"/>
    <property type="evidence" value="ECO:0007669"/>
    <property type="project" value="InterPro"/>
</dbReference>
<feature type="coiled-coil region" evidence="1">
    <location>
        <begin position="49"/>
        <end position="76"/>
    </location>
</feature>